<evidence type="ECO:0000256" key="2">
    <source>
        <dbReference type="ARBA" id="ARBA00022692"/>
    </source>
</evidence>
<dbReference type="PROSITE" id="PS00216">
    <property type="entry name" value="SUGAR_TRANSPORT_1"/>
    <property type="match status" value="1"/>
</dbReference>
<dbReference type="PANTHER" id="PTHR23508">
    <property type="entry name" value="CARBOXYLIC ACID TRANSPORTER PROTEIN HOMOLOG"/>
    <property type="match status" value="1"/>
</dbReference>
<dbReference type="GO" id="GO:0046943">
    <property type="term" value="F:carboxylic acid transmembrane transporter activity"/>
    <property type="evidence" value="ECO:0007669"/>
    <property type="project" value="TreeGrafter"/>
</dbReference>
<dbReference type="PROSITE" id="PS00217">
    <property type="entry name" value="SUGAR_TRANSPORT_2"/>
    <property type="match status" value="1"/>
</dbReference>
<feature type="transmembrane region" description="Helical" evidence="5">
    <location>
        <begin position="150"/>
        <end position="172"/>
    </location>
</feature>
<keyword evidence="2 5" id="KW-0812">Transmembrane</keyword>
<feature type="transmembrane region" description="Helical" evidence="5">
    <location>
        <begin position="235"/>
        <end position="252"/>
    </location>
</feature>
<protein>
    <submittedName>
        <fullName evidence="7">Putative transmembrane MFS family sugar transport protein</fullName>
    </submittedName>
</protein>
<comment type="caution">
    <text evidence="7">The sequence shown here is derived from an EMBL/GenBank/DDBJ whole genome shotgun (WGS) entry which is preliminary data.</text>
</comment>
<dbReference type="Pfam" id="PF07690">
    <property type="entry name" value="MFS_1"/>
    <property type="match status" value="1"/>
</dbReference>
<keyword evidence="3 5" id="KW-1133">Transmembrane helix</keyword>
<dbReference type="PANTHER" id="PTHR23508:SF10">
    <property type="entry name" value="CARBOXYLIC ACID TRANSPORTER PROTEIN HOMOLOG"/>
    <property type="match status" value="1"/>
</dbReference>
<dbReference type="AlphaFoldDB" id="A0A822VBT5"/>
<evidence type="ECO:0000256" key="4">
    <source>
        <dbReference type="ARBA" id="ARBA00023136"/>
    </source>
</evidence>
<dbReference type="InterPro" id="IPR036259">
    <property type="entry name" value="MFS_trans_sf"/>
</dbReference>
<feature type="transmembrane region" description="Helical" evidence="5">
    <location>
        <begin position="300"/>
        <end position="319"/>
    </location>
</feature>
<comment type="subcellular location">
    <subcellularLocation>
        <location evidence="1">Membrane</location>
        <topology evidence="1">Multi-pass membrane protein</topology>
    </subcellularLocation>
</comment>
<evidence type="ECO:0000256" key="5">
    <source>
        <dbReference type="SAM" id="Phobius"/>
    </source>
</evidence>
<evidence type="ECO:0000256" key="1">
    <source>
        <dbReference type="ARBA" id="ARBA00004141"/>
    </source>
</evidence>
<name>A0A822VBT5_AGRTU</name>
<evidence type="ECO:0000313" key="7">
    <source>
        <dbReference type="EMBL" id="CVI25397.1"/>
    </source>
</evidence>
<accession>A0A822VBT5</accession>
<dbReference type="InterPro" id="IPR005829">
    <property type="entry name" value="Sugar_transporter_CS"/>
</dbReference>
<gene>
    <name evidence="7" type="ORF">AGR4A_pAt30212</name>
</gene>
<feature type="transmembrane region" description="Helical" evidence="5">
    <location>
        <begin position="272"/>
        <end position="293"/>
    </location>
</feature>
<dbReference type="Gene3D" id="1.20.1250.20">
    <property type="entry name" value="MFS general substrate transporter like domains"/>
    <property type="match status" value="1"/>
</dbReference>
<feature type="transmembrane region" description="Helical" evidence="5">
    <location>
        <begin position="384"/>
        <end position="407"/>
    </location>
</feature>
<sequence>MEREVFALRNTNEQVDAVGASSRWHVMAASFASYAFDAMDFMLLALALPLIIKEWNLTLADAGLLGTAGMIGVGLSSVVIGWYSDNYGRRKALIISLLVFGLFTAAAALARGWTDMLILRFVAGLGLGGVWGVAAAFINETWPKHLRGRVISFVLSAWPIGFGIAAVLAHSIMPNWGWRVLFLCGGGAIITVIYILFFVPESQVWAEEKKKSAGNATKQRAFVAEIFSGELRRKTILGTIAASCALVGYWGTNTWLPTYLVQERGLDASHMTTFIIMLNVGMFIGYQIFGFLADKIGRRTSLLICFTGATIMLPIYASIHDNNVLFWMGPLLAIFFAYAGPFGSYFPELYPARVRGTGAGFCFNVGRGISAFAPFVLGQIGTRYGLATGIGLCAIGFLGAGLTMLFLPETRNALTSVADSVNGSEAAQQS</sequence>
<feature type="transmembrane region" description="Helical" evidence="5">
    <location>
        <begin position="178"/>
        <end position="199"/>
    </location>
</feature>
<dbReference type="GO" id="GO:0005886">
    <property type="term" value="C:plasma membrane"/>
    <property type="evidence" value="ECO:0007669"/>
    <property type="project" value="TreeGrafter"/>
</dbReference>
<reference evidence="7 8" key="1">
    <citation type="submission" date="2016-01" db="EMBL/GenBank/DDBJ databases">
        <authorList>
            <person name="Regsiter A."/>
            <person name="william w."/>
        </authorList>
    </citation>
    <scope>NUCLEOTIDE SEQUENCE [LARGE SCALE GENOMIC DNA]</scope>
    <source>
        <strain evidence="7 8">B6</strain>
    </source>
</reference>
<dbReference type="EMBL" id="FCNL01000042">
    <property type="protein sequence ID" value="CVI25397.1"/>
    <property type="molecule type" value="Genomic_DNA"/>
</dbReference>
<keyword evidence="4 5" id="KW-0472">Membrane</keyword>
<feature type="domain" description="Major facilitator superfamily (MFS) profile" evidence="6">
    <location>
        <begin position="26"/>
        <end position="411"/>
    </location>
</feature>
<dbReference type="Proteomes" id="UP000192074">
    <property type="component" value="Unassembled WGS sequence"/>
</dbReference>
<evidence type="ECO:0000259" key="6">
    <source>
        <dbReference type="PROSITE" id="PS50850"/>
    </source>
</evidence>
<evidence type="ECO:0000256" key="3">
    <source>
        <dbReference type="ARBA" id="ARBA00022989"/>
    </source>
</evidence>
<feature type="transmembrane region" description="Helical" evidence="5">
    <location>
        <begin position="31"/>
        <end position="52"/>
    </location>
</feature>
<dbReference type="PROSITE" id="PS50850">
    <property type="entry name" value="MFS"/>
    <property type="match status" value="1"/>
</dbReference>
<feature type="transmembrane region" description="Helical" evidence="5">
    <location>
        <begin position="325"/>
        <end position="346"/>
    </location>
</feature>
<feature type="transmembrane region" description="Helical" evidence="5">
    <location>
        <begin position="64"/>
        <end position="83"/>
    </location>
</feature>
<feature type="transmembrane region" description="Helical" evidence="5">
    <location>
        <begin position="117"/>
        <end position="138"/>
    </location>
</feature>
<feature type="transmembrane region" description="Helical" evidence="5">
    <location>
        <begin position="358"/>
        <end position="378"/>
    </location>
</feature>
<dbReference type="SUPFAM" id="SSF103473">
    <property type="entry name" value="MFS general substrate transporter"/>
    <property type="match status" value="1"/>
</dbReference>
<organism evidence="7 8">
    <name type="scientific">Agrobacterium tumefaciens str. B6</name>
    <dbReference type="NCBI Taxonomy" id="1183423"/>
    <lineage>
        <taxon>Bacteria</taxon>
        <taxon>Pseudomonadati</taxon>
        <taxon>Pseudomonadota</taxon>
        <taxon>Alphaproteobacteria</taxon>
        <taxon>Hyphomicrobiales</taxon>
        <taxon>Rhizobiaceae</taxon>
        <taxon>Rhizobium/Agrobacterium group</taxon>
        <taxon>Agrobacterium</taxon>
        <taxon>Agrobacterium tumefaciens complex</taxon>
    </lineage>
</organism>
<keyword evidence="7" id="KW-0762">Sugar transport</keyword>
<dbReference type="InterPro" id="IPR011701">
    <property type="entry name" value="MFS"/>
</dbReference>
<proteinExistence type="predicted"/>
<evidence type="ECO:0000313" key="8">
    <source>
        <dbReference type="Proteomes" id="UP000192074"/>
    </source>
</evidence>
<keyword evidence="7" id="KW-0813">Transport</keyword>
<dbReference type="InterPro" id="IPR020846">
    <property type="entry name" value="MFS_dom"/>
</dbReference>
<feature type="transmembrane region" description="Helical" evidence="5">
    <location>
        <begin position="92"/>
        <end position="111"/>
    </location>
</feature>